<feature type="transmembrane region" description="Helical" evidence="7">
    <location>
        <begin position="153"/>
        <end position="173"/>
    </location>
</feature>
<name>A0A1X2IRT0_9FUNG</name>
<feature type="transmembrane region" description="Helical" evidence="7">
    <location>
        <begin position="405"/>
        <end position="426"/>
    </location>
</feature>
<feature type="transmembrane region" description="Helical" evidence="7">
    <location>
        <begin position="123"/>
        <end position="141"/>
    </location>
</feature>
<protein>
    <submittedName>
        <fullName evidence="9">Major facilitator superfamily transporter</fullName>
    </submittedName>
</protein>
<feature type="transmembrane region" description="Helical" evidence="7">
    <location>
        <begin position="471"/>
        <end position="491"/>
    </location>
</feature>
<proteinExistence type="predicted"/>
<evidence type="ECO:0000259" key="8">
    <source>
        <dbReference type="PROSITE" id="PS50850"/>
    </source>
</evidence>
<dbReference type="Proteomes" id="UP000193560">
    <property type="component" value="Unassembled WGS sequence"/>
</dbReference>
<sequence>MIAAMSSFISPFSANIYFPVLNTLRVDLKTSAELISLTVTVYMIFQGLSPSFWGSLSDSWGRRPVYLMTIFIYLMACIGLALTPNYTTLLILRMLQAFGSSSVIAIGAGTIGDIAVPSERGGFMGWYGLGSMLGPILGPVLGGTISSTLGWRWIFGILAIFSGCLLLLLFFCLPETLRSLVGNGSVYANPTPQQYFAERRRQKHYQYKGDDEEKQSGRVYPPARRSSLDSALTALEHQPNHLHAIYHPSPDASSPPTNNNNKKSKSRFLILPNPFRSLSYFREKDVAVVVMYNALQYAAFYCILTSVTGLFTKIYGLNEFQIGLCYLANGVGSGIGSMASGRIMNWQFKRLAKKMGLEDHEIKRGDMAPEFPLEHARMNFTWAYGVIFSIAMIAYGWGLHVKAPLPLILVLQAIMGSCLTATHNATNTLLVDLFPNNSAAIVASGNISRCILGAVAVLVVNPGITALGTGWMFTTISLILFVSRILIIVELKYGAKWRLERAERIDKAKAEQPS</sequence>
<dbReference type="InterPro" id="IPR036259">
    <property type="entry name" value="MFS_trans_sf"/>
</dbReference>
<evidence type="ECO:0000256" key="6">
    <source>
        <dbReference type="SAM" id="MobiDB-lite"/>
    </source>
</evidence>
<comment type="caution">
    <text evidence="9">The sequence shown here is derived from an EMBL/GenBank/DDBJ whole genome shotgun (WGS) entry which is preliminary data.</text>
</comment>
<dbReference type="InterPro" id="IPR020846">
    <property type="entry name" value="MFS_dom"/>
</dbReference>
<dbReference type="EMBL" id="MCGE01000005">
    <property type="protein sequence ID" value="ORZ21205.1"/>
    <property type="molecule type" value="Genomic_DNA"/>
</dbReference>
<feature type="transmembrane region" description="Helical" evidence="7">
    <location>
        <begin position="320"/>
        <end position="344"/>
    </location>
</feature>
<dbReference type="GO" id="GO:0022857">
    <property type="term" value="F:transmembrane transporter activity"/>
    <property type="evidence" value="ECO:0007669"/>
    <property type="project" value="InterPro"/>
</dbReference>
<dbReference type="Gene3D" id="1.20.1250.20">
    <property type="entry name" value="MFS general substrate transporter like domains"/>
    <property type="match status" value="1"/>
</dbReference>
<dbReference type="Pfam" id="PF07690">
    <property type="entry name" value="MFS_1"/>
    <property type="match status" value="1"/>
</dbReference>
<dbReference type="OrthoDB" id="440553at2759"/>
<feature type="region of interest" description="Disordered" evidence="6">
    <location>
        <begin position="246"/>
        <end position="265"/>
    </location>
</feature>
<dbReference type="PROSITE" id="PS50850">
    <property type="entry name" value="MFS"/>
    <property type="match status" value="1"/>
</dbReference>
<feature type="transmembrane region" description="Helical" evidence="7">
    <location>
        <begin position="286"/>
        <end position="308"/>
    </location>
</feature>
<evidence type="ECO:0000256" key="5">
    <source>
        <dbReference type="ARBA" id="ARBA00023136"/>
    </source>
</evidence>
<dbReference type="InterPro" id="IPR011701">
    <property type="entry name" value="MFS"/>
</dbReference>
<reference evidence="9 10" key="1">
    <citation type="submission" date="2016-07" db="EMBL/GenBank/DDBJ databases">
        <title>Pervasive Adenine N6-methylation of Active Genes in Fungi.</title>
        <authorList>
            <consortium name="DOE Joint Genome Institute"/>
            <person name="Mondo S.J."/>
            <person name="Dannebaum R.O."/>
            <person name="Kuo R.C."/>
            <person name="Labutti K."/>
            <person name="Haridas S."/>
            <person name="Kuo A."/>
            <person name="Salamov A."/>
            <person name="Ahrendt S.R."/>
            <person name="Lipzen A."/>
            <person name="Sullivan W."/>
            <person name="Andreopoulos W.B."/>
            <person name="Clum A."/>
            <person name="Lindquist E."/>
            <person name="Daum C."/>
            <person name="Ramamoorthy G.K."/>
            <person name="Gryganskyi A."/>
            <person name="Culley D."/>
            <person name="Magnuson J.K."/>
            <person name="James T.Y."/>
            <person name="O'Malley M.A."/>
            <person name="Stajich J.E."/>
            <person name="Spatafora J.W."/>
            <person name="Visel A."/>
            <person name="Grigoriev I.V."/>
        </authorList>
    </citation>
    <scope>NUCLEOTIDE SEQUENCE [LARGE SCALE GENOMIC DNA]</scope>
    <source>
        <strain evidence="9 10">NRRL 1336</strain>
    </source>
</reference>
<keyword evidence="3 7" id="KW-0812">Transmembrane</keyword>
<keyword evidence="2" id="KW-0813">Transport</keyword>
<dbReference type="SUPFAM" id="SSF103473">
    <property type="entry name" value="MFS general substrate transporter"/>
    <property type="match status" value="1"/>
</dbReference>
<organism evidence="9 10">
    <name type="scientific">Absidia repens</name>
    <dbReference type="NCBI Taxonomy" id="90262"/>
    <lineage>
        <taxon>Eukaryota</taxon>
        <taxon>Fungi</taxon>
        <taxon>Fungi incertae sedis</taxon>
        <taxon>Mucoromycota</taxon>
        <taxon>Mucoromycotina</taxon>
        <taxon>Mucoromycetes</taxon>
        <taxon>Mucorales</taxon>
        <taxon>Cunninghamellaceae</taxon>
        <taxon>Absidia</taxon>
    </lineage>
</organism>
<keyword evidence="10" id="KW-1185">Reference proteome</keyword>
<feature type="transmembrane region" description="Helical" evidence="7">
    <location>
        <begin position="65"/>
        <end position="84"/>
    </location>
</feature>
<feature type="transmembrane region" description="Helical" evidence="7">
    <location>
        <begin position="34"/>
        <end position="53"/>
    </location>
</feature>
<accession>A0A1X2IRT0</accession>
<feature type="transmembrane region" description="Helical" evidence="7">
    <location>
        <begin position="90"/>
        <end position="111"/>
    </location>
</feature>
<keyword evidence="5 7" id="KW-0472">Membrane</keyword>
<comment type="subcellular location">
    <subcellularLocation>
        <location evidence="1">Membrane</location>
        <topology evidence="1">Multi-pass membrane protein</topology>
    </subcellularLocation>
</comment>
<evidence type="ECO:0000256" key="3">
    <source>
        <dbReference type="ARBA" id="ARBA00022692"/>
    </source>
</evidence>
<dbReference type="CDD" id="cd17323">
    <property type="entry name" value="MFS_Tpo1_MDR_like"/>
    <property type="match status" value="1"/>
</dbReference>
<evidence type="ECO:0000256" key="1">
    <source>
        <dbReference type="ARBA" id="ARBA00004141"/>
    </source>
</evidence>
<feature type="domain" description="Major facilitator superfamily (MFS) profile" evidence="8">
    <location>
        <begin position="1"/>
        <end position="492"/>
    </location>
</feature>
<evidence type="ECO:0000256" key="7">
    <source>
        <dbReference type="SAM" id="Phobius"/>
    </source>
</evidence>
<dbReference type="AlphaFoldDB" id="A0A1X2IRT0"/>
<evidence type="ECO:0000256" key="2">
    <source>
        <dbReference type="ARBA" id="ARBA00022448"/>
    </source>
</evidence>
<dbReference type="GO" id="GO:0005886">
    <property type="term" value="C:plasma membrane"/>
    <property type="evidence" value="ECO:0007669"/>
    <property type="project" value="TreeGrafter"/>
</dbReference>
<dbReference type="Gene3D" id="1.20.1720.10">
    <property type="entry name" value="Multidrug resistance protein D"/>
    <property type="match status" value="1"/>
</dbReference>
<evidence type="ECO:0000313" key="9">
    <source>
        <dbReference type="EMBL" id="ORZ21205.1"/>
    </source>
</evidence>
<dbReference type="FunFam" id="1.20.1720.10:FF:000009">
    <property type="entry name" value="MFS multidrug transporter"/>
    <property type="match status" value="1"/>
</dbReference>
<gene>
    <name evidence="9" type="ORF">BCR42DRAFT_368932</name>
</gene>
<keyword evidence="4 7" id="KW-1133">Transmembrane helix</keyword>
<feature type="transmembrane region" description="Helical" evidence="7">
    <location>
        <begin position="380"/>
        <end position="399"/>
    </location>
</feature>
<feature type="transmembrane region" description="Helical" evidence="7">
    <location>
        <begin position="438"/>
        <end position="459"/>
    </location>
</feature>
<evidence type="ECO:0000313" key="10">
    <source>
        <dbReference type="Proteomes" id="UP000193560"/>
    </source>
</evidence>
<dbReference type="STRING" id="90262.A0A1X2IRT0"/>
<dbReference type="PANTHER" id="PTHR23502">
    <property type="entry name" value="MAJOR FACILITATOR SUPERFAMILY"/>
    <property type="match status" value="1"/>
</dbReference>
<dbReference type="PANTHER" id="PTHR23502:SF51">
    <property type="entry name" value="QUINIDINE RESISTANCE PROTEIN 1-RELATED"/>
    <property type="match status" value="1"/>
</dbReference>
<evidence type="ECO:0000256" key="4">
    <source>
        <dbReference type="ARBA" id="ARBA00022989"/>
    </source>
</evidence>